<dbReference type="EMBL" id="SDWT01000003">
    <property type="protein sequence ID" value="RYB91072.1"/>
    <property type="molecule type" value="Genomic_DNA"/>
</dbReference>
<evidence type="ECO:0000313" key="7">
    <source>
        <dbReference type="Proteomes" id="UP000294071"/>
    </source>
</evidence>
<dbReference type="InterPro" id="IPR050109">
    <property type="entry name" value="HTH-type_TetR-like_transc_reg"/>
</dbReference>
<comment type="caution">
    <text evidence="6">The sequence shown here is derived from an EMBL/GenBank/DDBJ whole genome shotgun (WGS) entry which is preliminary data.</text>
</comment>
<dbReference type="GO" id="GO:0003700">
    <property type="term" value="F:DNA-binding transcription factor activity"/>
    <property type="evidence" value="ECO:0007669"/>
    <property type="project" value="TreeGrafter"/>
</dbReference>
<proteinExistence type="predicted"/>
<accession>A0A4V1RK52</accession>
<dbReference type="AlphaFoldDB" id="A0A4V1RK52"/>
<keyword evidence="2 4" id="KW-0238">DNA-binding</keyword>
<feature type="DNA-binding region" description="H-T-H motif" evidence="4">
    <location>
        <begin position="34"/>
        <end position="53"/>
    </location>
</feature>
<protein>
    <submittedName>
        <fullName evidence="6">TetR family transcriptional regulator</fullName>
    </submittedName>
</protein>
<dbReference type="PRINTS" id="PR00455">
    <property type="entry name" value="HTHTETR"/>
</dbReference>
<evidence type="ECO:0000259" key="5">
    <source>
        <dbReference type="PROSITE" id="PS50977"/>
    </source>
</evidence>
<dbReference type="Proteomes" id="UP000294071">
    <property type="component" value="Unassembled WGS sequence"/>
</dbReference>
<dbReference type="RefSeq" id="WP_129401967.1">
    <property type="nucleotide sequence ID" value="NZ_SDWT01000003.1"/>
</dbReference>
<evidence type="ECO:0000256" key="3">
    <source>
        <dbReference type="ARBA" id="ARBA00023163"/>
    </source>
</evidence>
<gene>
    <name evidence="6" type="ORF">EUA93_19280</name>
</gene>
<evidence type="ECO:0000313" key="6">
    <source>
        <dbReference type="EMBL" id="RYB91072.1"/>
    </source>
</evidence>
<dbReference type="InterPro" id="IPR009057">
    <property type="entry name" value="Homeodomain-like_sf"/>
</dbReference>
<dbReference type="InterPro" id="IPR001647">
    <property type="entry name" value="HTH_TetR"/>
</dbReference>
<dbReference type="PANTHER" id="PTHR30055">
    <property type="entry name" value="HTH-TYPE TRANSCRIPTIONAL REGULATOR RUTR"/>
    <property type="match status" value="1"/>
</dbReference>
<dbReference type="SUPFAM" id="SSF46689">
    <property type="entry name" value="Homeodomain-like"/>
    <property type="match status" value="1"/>
</dbReference>
<sequence>MAENTREQRKNQTREALSRAAIEIVADEGIDALTADRIADAAGVSRRTLFNYFARVEDVLTATIETVTADTIDAIAARPAGEPLRVSALAVLEGLIDSPAFAQARVLERAAVHSTATRRFLLEFDDRQRQALEEGLRRRLGPGIDPIYATSLAAAAFGVLCSVTRLAVDAAGDDDVRAADLHRAWTRQGFEHLFAGFDEAAALPDQES</sequence>
<dbReference type="PANTHER" id="PTHR30055:SF238">
    <property type="entry name" value="MYCOFACTOCIN BIOSYNTHESIS TRANSCRIPTIONAL REGULATOR MFTR-RELATED"/>
    <property type="match status" value="1"/>
</dbReference>
<dbReference type="PROSITE" id="PS50977">
    <property type="entry name" value="HTH_TETR_2"/>
    <property type="match status" value="1"/>
</dbReference>
<reference evidence="6 7" key="1">
    <citation type="submission" date="2019-01" db="EMBL/GenBank/DDBJ databases">
        <title>Novel species of Nocardioides.</title>
        <authorList>
            <person name="Liu Q."/>
            <person name="Xin Y.-H."/>
        </authorList>
    </citation>
    <scope>NUCLEOTIDE SEQUENCE [LARGE SCALE GENOMIC DNA]</scope>
    <source>
        <strain evidence="6 7">CGMCC 4.6882</strain>
    </source>
</reference>
<evidence type="ECO:0000256" key="4">
    <source>
        <dbReference type="PROSITE-ProRule" id="PRU00335"/>
    </source>
</evidence>
<dbReference type="Pfam" id="PF00440">
    <property type="entry name" value="TetR_N"/>
    <property type="match status" value="1"/>
</dbReference>
<evidence type="ECO:0000256" key="1">
    <source>
        <dbReference type="ARBA" id="ARBA00023015"/>
    </source>
</evidence>
<dbReference type="GO" id="GO:0000976">
    <property type="term" value="F:transcription cis-regulatory region binding"/>
    <property type="evidence" value="ECO:0007669"/>
    <property type="project" value="TreeGrafter"/>
</dbReference>
<dbReference type="OrthoDB" id="8688418at2"/>
<evidence type="ECO:0000256" key="2">
    <source>
        <dbReference type="ARBA" id="ARBA00023125"/>
    </source>
</evidence>
<dbReference type="Gene3D" id="1.10.357.10">
    <property type="entry name" value="Tetracycline Repressor, domain 2"/>
    <property type="match status" value="1"/>
</dbReference>
<organism evidence="6 7">
    <name type="scientific">Nocardioides oleivorans</name>
    <dbReference type="NCBI Taxonomy" id="273676"/>
    <lineage>
        <taxon>Bacteria</taxon>
        <taxon>Bacillati</taxon>
        <taxon>Actinomycetota</taxon>
        <taxon>Actinomycetes</taxon>
        <taxon>Propionibacteriales</taxon>
        <taxon>Nocardioidaceae</taxon>
        <taxon>Nocardioides</taxon>
    </lineage>
</organism>
<name>A0A4V1RK52_9ACTN</name>
<keyword evidence="1" id="KW-0805">Transcription regulation</keyword>
<feature type="domain" description="HTH tetR-type" evidence="5">
    <location>
        <begin position="11"/>
        <end position="71"/>
    </location>
</feature>
<keyword evidence="7" id="KW-1185">Reference proteome</keyword>
<keyword evidence="3" id="KW-0804">Transcription</keyword>